<dbReference type="CDD" id="cd03186">
    <property type="entry name" value="GST_C_SspA"/>
    <property type="match status" value="1"/>
</dbReference>
<dbReference type="PROSITE" id="PS00195">
    <property type="entry name" value="GLUTAREDOXIN_1"/>
    <property type="match status" value="1"/>
</dbReference>
<evidence type="ECO:0000256" key="2">
    <source>
        <dbReference type="ARBA" id="ARBA00012436"/>
    </source>
</evidence>
<evidence type="ECO:0000256" key="5">
    <source>
        <dbReference type="ARBA" id="ARBA00032186"/>
    </source>
</evidence>
<dbReference type="InterPro" id="IPR036249">
    <property type="entry name" value="Thioredoxin-like_sf"/>
</dbReference>
<dbReference type="InterPro" id="IPR004046">
    <property type="entry name" value="GST_C"/>
</dbReference>
<dbReference type="InterPro" id="IPR005442">
    <property type="entry name" value="GST_omega"/>
</dbReference>
<dbReference type="InterPro" id="IPR040079">
    <property type="entry name" value="Glutathione_S-Trfase"/>
</dbReference>
<accession>A0A6M0JYZ4</accession>
<dbReference type="PROSITE" id="PS50405">
    <property type="entry name" value="GST_CTER"/>
    <property type="match status" value="1"/>
</dbReference>
<feature type="domain" description="GST C-terminal" evidence="10">
    <location>
        <begin position="92"/>
        <end position="210"/>
    </location>
</feature>
<evidence type="ECO:0000256" key="3">
    <source>
        <dbReference type="ARBA" id="ARBA00013060"/>
    </source>
</evidence>
<dbReference type="Proteomes" id="UP000483379">
    <property type="component" value="Unassembled WGS sequence"/>
</dbReference>
<dbReference type="EC" id="1.8.5.1" evidence="2"/>
<comment type="caution">
    <text evidence="11">The sequence shown here is derived from an EMBL/GenBank/DDBJ whole genome shotgun (WGS) entry which is preliminary data.</text>
</comment>
<dbReference type="InterPro" id="IPR010987">
    <property type="entry name" value="Glutathione-S-Trfase_C-like"/>
</dbReference>
<evidence type="ECO:0000256" key="7">
    <source>
        <dbReference type="ARBA" id="ARBA00048353"/>
    </source>
</evidence>
<dbReference type="InterPro" id="IPR034341">
    <property type="entry name" value="SspA_N"/>
</dbReference>
<dbReference type="Pfam" id="PF13417">
    <property type="entry name" value="GST_N_3"/>
    <property type="match status" value="1"/>
</dbReference>
<evidence type="ECO:0000313" key="11">
    <source>
        <dbReference type="EMBL" id="NEV62720.1"/>
    </source>
</evidence>
<evidence type="ECO:0000256" key="8">
    <source>
        <dbReference type="ARBA" id="ARBA00049544"/>
    </source>
</evidence>
<comment type="catalytic activity">
    <reaction evidence="8">
        <text>L-dehydroascorbate + 2 glutathione = glutathione disulfide + L-ascorbate</text>
        <dbReference type="Rhea" id="RHEA:24424"/>
        <dbReference type="ChEBI" id="CHEBI:38290"/>
        <dbReference type="ChEBI" id="CHEBI:57925"/>
        <dbReference type="ChEBI" id="CHEBI:58297"/>
        <dbReference type="ChEBI" id="CHEBI:58539"/>
        <dbReference type="EC" id="1.8.5.1"/>
    </reaction>
</comment>
<name>A0A6M0JYZ4_9GAMM</name>
<dbReference type="GO" id="GO:0005737">
    <property type="term" value="C:cytoplasm"/>
    <property type="evidence" value="ECO:0007669"/>
    <property type="project" value="InterPro"/>
</dbReference>
<evidence type="ECO:0000259" key="9">
    <source>
        <dbReference type="PROSITE" id="PS50404"/>
    </source>
</evidence>
<dbReference type="EMBL" id="JAAIJQ010000033">
    <property type="protein sequence ID" value="NEV62720.1"/>
    <property type="molecule type" value="Genomic_DNA"/>
</dbReference>
<dbReference type="CDD" id="cd03059">
    <property type="entry name" value="GST_N_SspA"/>
    <property type="match status" value="1"/>
</dbReference>
<dbReference type="Pfam" id="PF00043">
    <property type="entry name" value="GST_C"/>
    <property type="match status" value="1"/>
</dbReference>
<sequence length="211" mass="24196">MAEAASRRAVMTLFSDPHCPYCHRVRMVLAEKGISVDVVDVDANALPDEVMDFNPYGTVPTFVDRELRLYESRIIMEYLDERFPHPPLLPVDPVSRANARLFMYRIDRDWYTLMGRILKGEGSEVDQARKELRESLIVTAPLFGVYPFFMSEEFSLVDCCVAPLLWRLPVLGVDLPPQADAIRVYMKRIFGWDAFRQSLTEAEKEMIADAG</sequence>
<dbReference type="EC" id="1.20.4.2" evidence="3"/>
<dbReference type="Gene3D" id="1.20.1050.10">
    <property type="match status" value="1"/>
</dbReference>
<evidence type="ECO:0000313" key="12">
    <source>
        <dbReference type="Proteomes" id="UP000483379"/>
    </source>
</evidence>
<proteinExistence type="inferred from homology"/>
<dbReference type="InterPro" id="IPR034342">
    <property type="entry name" value="SspA_C"/>
</dbReference>
<dbReference type="SUPFAM" id="SSF47616">
    <property type="entry name" value="GST C-terminal domain-like"/>
    <property type="match status" value="1"/>
</dbReference>
<evidence type="ECO:0000256" key="1">
    <source>
        <dbReference type="ARBA" id="ARBA00009929"/>
    </source>
</evidence>
<dbReference type="GO" id="GO:0050610">
    <property type="term" value="F:methylarsonate reductase activity"/>
    <property type="evidence" value="ECO:0007669"/>
    <property type="project" value="UniProtKB-EC"/>
</dbReference>
<feature type="domain" description="GST N-terminal" evidence="9">
    <location>
        <begin position="9"/>
        <end position="87"/>
    </location>
</feature>
<keyword evidence="4" id="KW-0560">Oxidoreductase</keyword>
<reference evidence="11 12" key="1">
    <citation type="submission" date="2020-02" db="EMBL/GenBank/DDBJ databases">
        <title>Genome sequences of Thiorhodococcus mannitoliphagus and Thiorhodococcus minor, purple sulfur photosynthetic bacteria in the gammaproteobacterial family, Chromatiaceae.</title>
        <authorList>
            <person name="Aviles F.A."/>
            <person name="Meyer T.E."/>
            <person name="Kyndt J.A."/>
        </authorList>
    </citation>
    <scope>NUCLEOTIDE SEQUENCE [LARGE SCALE GENOMIC DNA]</scope>
    <source>
        <strain evidence="11 12">DSM 11518</strain>
    </source>
</reference>
<organism evidence="11 12">
    <name type="scientific">Thiorhodococcus minor</name>
    <dbReference type="NCBI Taxonomy" id="57489"/>
    <lineage>
        <taxon>Bacteria</taxon>
        <taxon>Pseudomonadati</taxon>
        <taxon>Pseudomonadota</taxon>
        <taxon>Gammaproteobacteria</taxon>
        <taxon>Chromatiales</taxon>
        <taxon>Chromatiaceae</taxon>
        <taxon>Thiorhodococcus</taxon>
    </lineage>
</organism>
<gene>
    <name evidence="11" type="primary">sspA</name>
    <name evidence="11" type="ORF">G3446_12605</name>
</gene>
<dbReference type="InterPro" id="IPR036282">
    <property type="entry name" value="Glutathione-S-Trfase_C_sf"/>
</dbReference>
<comment type="catalytic activity">
    <reaction evidence="7">
        <text>methylarsonate + 2 glutathione + H(+) = methylarsonous acid + glutathione disulfide + H2O</text>
        <dbReference type="Rhea" id="RHEA:15969"/>
        <dbReference type="ChEBI" id="CHEBI:15377"/>
        <dbReference type="ChEBI" id="CHEBI:15378"/>
        <dbReference type="ChEBI" id="CHEBI:17826"/>
        <dbReference type="ChEBI" id="CHEBI:33409"/>
        <dbReference type="ChEBI" id="CHEBI:57925"/>
        <dbReference type="ChEBI" id="CHEBI:58297"/>
        <dbReference type="EC" id="1.20.4.2"/>
    </reaction>
</comment>
<protein>
    <recommendedName>
        <fullName evidence="5">Glutathione-dependent dehydroascorbate reductase</fullName>
        <ecNumber evidence="3">1.20.4.2</ecNumber>
        <ecNumber evidence="2">1.8.5.1</ecNumber>
    </recommendedName>
    <alternativeName>
        <fullName evidence="6">Monomethylarsonic acid reductase</fullName>
    </alternativeName>
</protein>
<dbReference type="SFLD" id="SFLDS00019">
    <property type="entry name" value="Glutathione_Transferase_(cytos"/>
    <property type="match status" value="1"/>
</dbReference>
<dbReference type="GO" id="GO:0004364">
    <property type="term" value="F:glutathione transferase activity"/>
    <property type="evidence" value="ECO:0007669"/>
    <property type="project" value="InterPro"/>
</dbReference>
<dbReference type="GO" id="GO:0045174">
    <property type="term" value="F:glutathione dehydrogenase (ascorbate) activity"/>
    <property type="evidence" value="ECO:0007669"/>
    <property type="project" value="UniProtKB-EC"/>
</dbReference>
<dbReference type="PANTHER" id="PTHR43968:SF6">
    <property type="entry name" value="GLUTATHIONE S-TRANSFERASE OMEGA"/>
    <property type="match status" value="1"/>
</dbReference>
<dbReference type="RefSeq" id="WP_164453187.1">
    <property type="nucleotide sequence ID" value="NZ_JAAIJQ010000033.1"/>
</dbReference>
<dbReference type="InterPro" id="IPR050983">
    <property type="entry name" value="GST_Omega/HSP26"/>
</dbReference>
<dbReference type="InterPro" id="IPR011767">
    <property type="entry name" value="GLR_AS"/>
</dbReference>
<dbReference type="PROSITE" id="PS51354">
    <property type="entry name" value="GLUTAREDOXIN_2"/>
    <property type="match status" value="1"/>
</dbReference>
<dbReference type="AlphaFoldDB" id="A0A6M0JYZ4"/>
<dbReference type="PANTHER" id="PTHR43968">
    <property type="match status" value="1"/>
</dbReference>
<evidence type="ECO:0000256" key="6">
    <source>
        <dbReference type="ARBA" id="ARBA00032681"/>
    </source>
</evidence>
<dbReference type="PRINTS" id="PR01625">
    <property type="entry name" value="GSTRNSFRASEO"/>
</dbReference>
<dbReference type="PROSITE" id="PS50404">
    <property type="entry name" value="GST_NTER"/>
    <property type="match status" value="1"/>
</dbReference>
<dbReference type="Gene3D" id="3.40.30.10">
    <property type="entry name" value="Glutaredoxin"/>
    <property type="match status" value="1"/>
</dbReference>
<comment type="similarity">
    <text evidence="1">Belongs to the GST superfamily. HSP26 family.</text>
</comment>
<dbReference type="SFLD" id="SFLDG00358">
    <property type="entry name" value="Main_(cytGST)"/>
    <property type="match status" value="1"/>
</dbReference>
<dbReference type="InterPro" id="IPR004045">
    <property type="entry name" value="Glutathione_S-Trfase_N"/>
</dbReference>
<dbReference type="SUPFAM" id="SSF52833">
    <property type="entry name" value="Thioredoxin-like"/>
    <property type="match status" value="1"/>
</dbReference>
<evidence type="ECO:0000259" key="10">
    <source>
        <dbReference type="PROSITE" id="PS50405"/>
    </source>
</evidence>
<keyword evidence="12" id="KW-1185">Reference proteome</keyword>
<evidence type="ECO:0000256" key="4">
    <source>
        <dbReference type="ARBA" id="ARBA00023002"/>
    </source>
</evidence>